<organism evidence="2 3">
    <name type="scientific">Cutaneotrichosporon oleaginosum</name>
    <dbReference type="NCBI Taxonomy" id="879819"/>
    <lineage>
        <taxon>Eukaryota</taxon>
        <taxon>Fungi</taxon>
        <taxon>Dikarya</taxon>
        <taxon>Basidiomycota</taxon>
        <taxon>Agaricomycotina</taxon>
        <taxon>Tremellomycetes</taxon>
        <taxon>Trichosporonales</taxon>
        <taxon>Trichosporonaceae</taxon>
        <taxon>Cutaneotrichosporon</taxon>
    </lineage>
</organism>
<sequence length="440" mass="45963">MLLTLTWMMRHFDAVFLSADLDCDETCADETCADCARDKVWRTLKNCVSMWTVTYMSNMLSGASQFEYWLEDLPPALYALCGILFQRQGGQMPTERRDTPPPPPTWASPITPQPNGAAMQTGAVADSLPPSAIGIPTAPVTSVAGPSHEGVPPASAMSATEQQPSGDATAQATRVTETSHANMSTSSERPSPGLPATSRMGTECPSPCFPTTTGIESPSSEFFDIPAMSDTDCLSPDLPTTPAMSDTERHGPDSSTEQWSIQGSSVALVPASMSTTEPNGEAAKYGGALPANLRPRSPARPAGWNSTIAAMLSTLPPLSPSPEPTPTPPPAVPDTAPVSTTTRTPNRIFATPTVTASSVSAATTTPTPISPPTATAASAPASTTVPSSLLMKPTRPNKHKVTFAVPSSPDPAENDTRPRPAGWNPAVAAKLSKLPRLSST</sequence>
<feature type="compositionally biased region" description="Low complexity" evidence="1">
    <location>
        <begin position="333"/>
        <end position="342"/>
    </location>
</feature>
<dbReference type="RefSeq" id="XP_018276612.1">
    <property type="nucleotide sequence ID" value="XM_018419666.1"/>
</dbReference>
<evidence type="ECO:0000256" key="1">
    <source>
        <dbReference type="SAM" id="MobiDB-lite"/>
    </source>
</evidence>
<gene>
    <name evidence="2" type="ORF">CC85DRAFT_163062</name>
</gene>
<evidence type="ECO:0000313" key="3">
    <source>
        <dbReference type="Proteomes" id="UP000053611"/>
    </source>
</evidence>
<name>A0A0J0XGD2_9TREE</name>
<proteinExistence type="predicted"/>
<dbReference type="STRING" id="879819.A0A0J0XGD2"/>
<feature type="compositionally biased region" description="Pro residues" evidence="1">
    <location>
        <begin position="317"/>
        <end position="332"/>
    </location>
</feature>
<feature type="compositionally biased region" description="Low complexity" evidence="1">
    <location>
        <begin position="350"/>
        <end position="388"/>
    </location>
</feature>
<dbReference type="EMBL" id="KQ087241">
    <property type="protein sequence ID" value="KLT40121.1"/>
    <property type="molecule type" value="Genomic_DNA"/>
</dbReference>
<feature type="region of interest" description="Disordered" evidence="1">
    <location>
        <begin position="274"/>
        <end position="440"/>
    </location>
</feature>
<keyword evidence="3" id="KW-1185">Reference proteome</keyword>
<feature type="region of interest" description="Disordered" evidence="1">
    <location>
        <begin position="136"/>
        <end position="221"/>
    </location>
</feature>
<dbReference type="AlphaFoldDB" id="A0A0J0XGD2"/>
<accession>A0A0J0XGD2</accession>
<evidence type="ECO:0000313" key="2">
    <source>
        <dbReference type="EMBL" id="KLT40121.1"/>
    </source>
</evidence>
<reference evidence="2 3" key="1">
    <citation type="submission" date="2015-03" db="EMBL/GenBank/DDBJ databases">
        <title>Genomics and transcriptomics of the oil-accumulating basidiomycete yeast T. oleaginosus allow insights into substrate utilization and the diverse evolutionary trajectories of mating systems in fungi.</title>
        <authorList>
            <consortium name="DOE Joint Genome Institute"/>
            <person name="Kourist R."/>
            <person name="Kracht O."/>
            <person name="Bracharz F."/>
            <person name="Lipzen A."/>
            <person name="Nolan M."/>
            <person name="Ohm R."/>
            <person name="Grigoriev I."/>
            <person name="Sun S."/>
            <person name="Heitman J."/>
            <person name="Bruck T."/>
            <person name="Nowrousian M."/>
        </authorList>
    </citation>
    <scope>NUCLEOTIDE SEQUENCE [LARGE SCALE GENOMIC DNA]</scope>
    <source>
        <strain evidence="2 3">IBC0246</strain>
    </source>
</reference>
<feature type="region of interest" description="Disordered" evidence="1">
    <location>
        <begin position="238"/>
        <end position="259"/>
    </location>
</feature>
<protein>
    <submittedName>
        <fullName evidence="2">Uncharacterized protein</fullName>
    </submittedName>
</protein>
<dbReference type="GeneID" id="28980269"/>
<feature type="compositionally biased region" description="Polar residues" evidence="1">
    <location>
        <begin position="209"/>
        <end position="220"/>
    </location>
</feature>
<feature type="compositionally biased region" description="Polar residues" evidence="1">
    <location>
        <begin position="157"/>
        <end position="189"/>
    </location>
</feature>
<dbReference type="Proteomes" id="UP000053611">
    <property type="component" value="Unassembled WGS sequence"/>
</dbReference>